<gene>
    <name evidence="1" type="ORF">GPM918_LOCUS20742</name>
    <name evidence="2" type="ORF">SRO942_LOCUS20739</name>
</gene>
<sequence>MKRPDKLLRLSTTSSNCHTVTQSFGIFKSGYHECTSQCVIPLSIKFEHVIHDCGSTDRTKEYFEINLPMKNILYIQDQGDNKEATKDRKIVRATKDKRKGELTENIIYIRSEHKVPPSQVRNICIRQAQGQFICVLDPFKADDS</sequence>
<dbReference type="AlphaFoldDB" id="A0A814S6G4"/>
<protein>
    <submittedName>
        <fullName evidence="1">Uncharacterized protein</fullName>
    </submittedName>
</protein>
<evidence type="ECO:0000313" key="3">
    <source>
        <dbReference type="Proteomes" id="UP000663829"/>
    </source>
</evidence>
<dbReference type="EMBL" id="CAJNOQ010006631">
    <property type="protein sequence ID" value="CAF1142137.1"/>
    <property type="molecule type" value="Genomic_DNA"/>
</dbReference>
<evidence type="ECO:0000313" key="1">
    <source>
        <dbReference type="EMBL" id="CAF1142137.1"/>
    </source>
</evidence>
<comment type="caution">
    <text evidence="1">The sequence shown here is derived from an EMBL/GenBank/DDBJ whole genome shotgun (WGS) entry which is preliminary data.</text>
</comment>
<dbReference type="Gene3D" id="3.90.550.10">
    <property type="entry name" value="Spore Coat Polysaccharide Biosynthesis Protein SpsA, Chain A"/>
    <property type="match status" value="1"/>
</dbReference>
<dbReference type="Proteomes" id="UP000663829">
    <property type="component" value="Unassembled WGS sequence"/>
</dbReference>
<organism evidence="1 3">
    <name type="scientific">Didymodactylos carnosus</name>
    <dbReference type="NCBI Taxonomy" id="1234261"/>
    <lineage>
        <taxon>Eukaryota</taxon>
        <taxon>Metazoa</taxon>
        <taxon>Spiralia</taxon>
        <taxon>Gnathifera</taxon>
        <taxon>Rotifera</taxon>
        <taxon>Eurotatoria</taxon>
        <taxon>Bdelloidea</taxon>
        <taxon>Philodinida</taxon>
        <taxon>Philodinidae</taxon>
        <taxon>Didymodactylos</taxon>
    </lineage>
</organism>
<accession>A0A814S6G4</accession>
<proteinExistence type="predicted"/>
<dbReference type="SUPFAM" id="SSF53448">
    <property type="entry name" value="Nucleotide-diphospho-sugar transferases"/>
    <property type="match status" value="1"/>
</dbReference>
<dbReference type="InterPro" id="IPR029044">
    <property type="entry name" value="Nucleotide-diphossugar_trans"/>
</dbReference>
<dbReference type="Proteomes" id="UP000681722">
    <property type="component" value="Unassembled WGS sequence"/>
</dbReference>
<name>A0A814S6G4_9BILA</name>
<keyword evidence="3" id="KW-1185">Reference proteome</keyword>
<dbReference type="EMBL" id="CAJOBC010006631">
    <property type="protein sequence ID" value="CAF3905822.1"/>
    <property type="molecule type" value="Genomic_DNA"/>
</dbReference>
<dbReference type="CDD" id="cd00761">
    <property type="entry name" value="Glyco_tranf_GTA_type"/>
    <property type="match status" value="1"/>
</dbReference>
<evidence type="ECO:0000313" key="2">
    <source>
        <dbReference type="EMBL" id="CAF3905822.1"/>
    </source>
</evidence>
<reference evidence="1" key="1">
    <citation type="submission" date="2021-02" db="EMBL/GenBank/DDBJ databases">
        <authorList>
            <person name="Nowell W R."/>
        </authorList>
    </citation>
    <scope>NUCLEOTIDE SEQUENCE</scope>
</reference>